<dbReference type="Pfam" id="PF02470">
    <property type="entry name" value="MlaD"/>
    <property type="match status" value="3"/>
</dbReference>
<organism evidence="9 10">
    <name type="scientific">Candidatus Magnetaquiglobus chichijimensis</name>
    <dbReference type="NCBI Taxonomy" id="3141448"/>
    <lineage>
        <taxon>Bacteria</taxon>
        <taxon>Pseudomonadati</taxon>
        <taxon>Pseudomonadota</taxon>
        <taxon>Magnetococcia</taxon>
        <taxon>Magnetococcales</taxon>
        <taxon>Candidatus Magnetaquicoccaceae</taxon>
        <taxon>Candidatus Magnetaquiglobus</taxon>
    </lineage>
</organism>
<feature type="domain" description="Mce/MlaD" evidence="8">
    <location>
        <begin position="175"/>
        <end position="234"/>
    </location>
</feature>
<evidence type="ECO:0000256" key="6">
    <source>
        <dbReference type="ARBA" id="ARBA00023136"/>
    </source>
</evidence>
<dbReference type="PANTHER" id="PTHR30462:SF0">
    <property type="entry name" value="INTERMEMBRANE TRANSPORT PROTEIN YEBT"/>
    <property type="match status" value="1"/>
</dbReference>
<gene>
    <name evidence="9" type="primary">pqiB</name>
    <name evidence="9" type="ORF">SIID45300_02797</name>
</gene>
<evidence type="ECO:0000256" key="4">
    <source>
        <dbReference type="ARBA" id="ARBA00022692"/>
    </source>
</evidence>
<reference evidence="9 10" key="1">
    <citation type="submission" date="2024-05" db="EMBL/GenBank/DDBJ databases">
        <authorList>
            <consortium name="Candidatus Magnetaquicoccaceae bacterium FCR-1 genome sequencing consortium"/>
            <person name="Shimoshige H."/>
            <person name="Shimamura S."/>
            <person name="Taoka A."/>
            <person name="Kobayashi H."/>
            <person name="Maekawa T."/>
        </authorList>
    </citation>
    <scope>NUCLEOTIDE SEQUENCE [LARGE SCALE GENOMIC DNA]</scope>
    <source>
        <strain evidence="9 10">FCR-1</strain>
    </source>
</reference>
<dbReference type="Proteomes" id="UP001628193">
    <property type="component" value="Unassembled WGS sequence"/>
</dbReference>
<sequence>MSTPDSPRTPLSGTDAPSADAGIPLAVVETKRGNLQLVWLIPLVAMLVGAWLVYKTWSEAGPGVVLTFKSAEGIEAGKTRIKHKEVEVGVVDSVTLSPDFTHVRVHAALVKGTELFLNSGAKFWVVRPRLSLRGISGLGTLVSGVHIEMEPGQGESQREFVGLESPPPLRVGAPGTRYILEAPTLGSLEVGAPIYYRDIQVGEVLGYELNKDKKGITLSIFVQAPYNALVRDSTHFWETSGVDLVVDASGFRLRSSSVTRLLVGGITFDTPESLESGTFAAENTRFPLYKSESAVTEGSYTHKLIFVLYFKGSVRGLSVGAPVEFRGIQVGKVTDIRLEYDFQETLFRIPVLVQIEPERVIEFSTSGVKTIRDDSPREFLETLVKRGMRAQLKTGSYLTGQLFVELDLHPGAPLNLVGGTQNLHPELPTIPTSLDEITASVTRFLDKIQSLPLEGIGKELHETLKGTNRTVNAPETMETIRAATATLTEARNLLKNLNLQVEPMANGVKGASGAATATLQQLEETLTKVDGLIGPKAPLHYGMVEAVRELAAAARSVRSLIDLLERKPESLLFGKEKEGVRR</sequence>
<feature type="domain" description="Mce/MlaD" evidence="8">
    <location>
        <begin position="62"/>
        <end position="152"/>
    </location>
</feature>
<dbReference type="InterPro" id="IPR003399">
    <property type="entry name" value="Mce/MlaD"/>
</dbReference>
<proteinExistence type="predicted"/>
<dbReference type="PANTHER" id="PTHR30462">
    <property type="entry name" value="INTERMEMBRANE TRANSPORT PROTEIN PQIB-RELATED"/>
    <property type="match status" value="1"/>
</dbReference>
<evidence type="ECO:0000259" key="8">
    <source>
        <dbReference type="Pfam" id="PF02470"/>
    </source>
</evidence>
<name>A0ABQ0CC53_9PROT</name>
<evidence type="ECO:0000256" key="2">
    <source>
        <dbReference type="ARBA" id="ARBA00022475"/>
    </source>
</evidence>
<keyword evidence="10" id="KW-1185">Reference proteome</keyword>
<keyword evidence="4 7" id="KW-0812">Transmembrane</keyword>
<keyword evidence="2" id="KW-1003">Cell membrane</keyword>
<comment type="caution">
    <text evidence="9">The sequence shown here is derived from an EMBL/GenBank/DDBJ whole genome shotgun (WGS) entry which is preliminary data.</text>
</comment>
<dbReference type="EMBL" id="BAAFGK010000005">
    <property type="protein sequence ID" value="GAB0058448.1"/>
    <property type="molecule type" value="Genomic_DNA"/>
</dbReference>
<dbReference type="InterPro" id="IPR051800">
    <property type="entry name" value="PqiA-PqiB_transport"/>
</dbReference>
<keyword evidence="3" id="KW-0997">Cell inner membrane</keyword>
<feature type="domain" description="Mce/MlaD" evidence="8">
    <location>
        <begin position="308"/>
        <end position="407"/>
    </location>
</feature>
<keyword evidence="5 7" id="KW-1133">Transmembrane helix</keyword>
<comment type="subcellular location">
    <subcellularLocation>
        <location evidence="1">Cell inner membrane</location>
    </subcellularLocation>
</comment>
<feature type="transmembrane region" description="Helical" evidence="7">
    <location>
        <begin position="37"/>
        <end position="54"/>
    </location>
</feature>
<evidence type="ECO:0000256" key="5">
    <source>
        <dbReference type="ARBA" id="ARBA00022989"/>
    </source>
</evidence>
<evidence type="ECO:0000313" key="10">
    <source>
        <dbReference type="Proteomes" id="UP001628193"/>
    </source>
</evidence>
<dbReference type="RefSeq" id="WP_420906170.1">
    <property type="nucleotide sequence ID" value="NZ_BAAFGK010000005.1"/>
</dbReference>
<evidence type="ECO:0000256" key="1">
    <source>
        <dbReference type="ARBA" id="ARBA00004533"/>
    </source>
</evidence>
<evidence type="ECO:0000256" key="7">
    <source>
        <dbReference type="SAM" id="Phobius"/>
    </source>
</evidence>
<evidence type="ECO:0000256" key="3">
    <source>
        <dbReference type="ARBA" id="ARBA00022519"/>
    </source>
</evidence>
<reference evidence="9 10" key="2">
    <citation type="submission" date="2024-09" db="EMBL/GenBank/DDBJ databases">
        <title>Draft genome sequence of Candidatus Magnetaquicoccaceae bacterium FCR-1.</title>
        <authorList>
            <person name="Shimoshige H."/>
            <person name="Shimamura S."/>
            <person name="Taoka A."/>
            <person name="Kobayashi H."/>
            <person name="Maekawa T."/>
        </authorList>
    </citation>
    <scope>NUCLEOTIDE SEQUENCE [LARGE SCALE GENOMIC DNA]</scope>
    <source>
        <strain evidence="9 10">FCR-1</strain>
    </source>
</reference>
<evidence type="ECO:0000313" key="9">
    <source>
        <dbReference type="EMBL" id="GAB0058448.1"/>
    </source>
</evidence>
<protein>
    <submittedName>
        <fullName evidence="9">Intermembrane transport protein PqiB</fullName>
    </submittedName>
</protein>
<accession>A0ABQ0CC53</accession>
<keyword evidence="6 7" id="KW-0472">Membrane</keyword>